<feature type="non-terminal residue" evidence="2">
    <location>
        <position position="1"/>
    </location>
</feature>
<evidence type="ECO:0000313" key="3">
    <source>
        <dbReference type="Proteomes" id="UP000030693"/>
    </source>
</evidence>
<feature type="non-terminal residue" evidence="2">
    <location>
        <position position="190"/>
    </location>
</feature>
<dbReference type="EMBL" id="KK198091">
    <property type="protein sequence ID" value="KCV67198.1"/>
    <property type="molecule type" value="Genomic_DNA"/>
</dbReference>
<feature type="region of interest" description="Disordered" evidence="1">
    <location>
        <begin position="32"/>
        <end position="190"/>
    </location>
</feature>
<sequence>CLGAERRQPPFRRCLFQLHHRHQWQRGTCPGRRRGRLRRRGCRRLGRPDGRRGAGPVPRACPPAQGRVPGPALERLAPGRRVAPRAPGGLAPPRCRHRLDGGPDRPGPRAASAPAVRAEEPLARVGRPRAGRRPPGPGPGALRQRRGCPAGQRHPASDRPECRQAPASRARWPEPALLPCDGHQPRRAER</sequence>
<gene>
    <name evidence="2" type="ORF">H696_06383</name>
</gene>
<protein>
    <submittedName>
        <fullName evidence="2">Uncharacterized protein</fullName>
    </submittedName>
</protein>
<accession>A0A058YZR5</accession>
<dbReference type="GeneID" id="20531108"/>
<dbReference type="Proteomes" id="UP000030693">
    <property type="component" value="Unassembled WGS sequence"/>
</dbReference>
<evidence type="ECO:0000313" key="2">
    <source>
        <dbReference type="EMBL" id="KCV67198.1"/>
    </source>
</evidence>
<feature type="compositionally biased region" description="Basic residues" evidence="1">
    <location>
        <begin position="32"/>
        <end position="45"/>
    </location>
</feature>
<reference evidence="2" key="1">
    <citation type="submission" date="2013-04" db="EMBL/GenBank/DDBJ databases">
        <title>The Genome Sequence of Fonticula alba ATCC 38817.</title>
        <authorList>
            <consortium name="The Broad Institute Genomics Platform"/>
            <person name="Russ C."/>
            <person name="Cuomo C."/>
            <person name="Burger G."/>
            <person name="Gray M.W."/>
            <person name="Holland P.W.H."/>
            <person name="King N."/>
            <person name="Lang F.B.F."/>
            <person name="Roger A.J."/>
            <person name="Ruiz-Trillo I."/>
            <person name="Brown M."/>
            <person name="Walker B."/>
            <person name="Young S."/>
            <person name="Zeng Q."/>
            <person name="Gargeya S."/>
            <person name="Fitzgerald M."/>
            <person name="Haas B."/>
            <person name="Abouelleil A."/>
            <person name="Allen A.W."/>
            <person name="Alvarado L."/>
            <person name="Arachchi H.M."/>
            <person name="Berlin A.M."/>
            <person name="Chapman S.B."/>
            <person name="Gainer-Dewar J."/>
            <person name="Goldberg J."/>
            <person name="Griggs A."/>
            <person name="Gujja S."/>
            <person name="Hansen M."/>
            <person name="Howarth C."/>
            <person name="Imamovic A."/>
            <person name="Ireland A."/>
            <person name="Larimer J."/>
            <person name="McCowan C."/>
            <person name="Murphy C."/>
            <person name="Pearson M."/>
            <person name="Poon T.W."/>
            <person name="Priest M."/>
            <person name="Roberts A."/>
            <person name="Saif S."/>
            <person name="Shea T."/>
            <person name="Sisk P."/>
            <person name="Sykes S."/>
            <person name="Wortman J."/>
            <person name="Nusbaum C."/>
            <person name="Birren B."/>
        </authorList>
    </citation>
    <scope>NUCLEOTIDE SEQUENCE [LARGE SCALE GENOMIC DNA]</scope>
    <source>
        <strain evidence="2">ATCC 38817</strain>
    </source>
</reference>
<feature type="compositionally biased region" description="Low complexity" evidence="1">
    <location>
        <begin position="54"/>
        <end position="64"/>
    </location>
</feature>
<evidence type="ECO:0000256" key="1">
    <source>
        <dbReference type="SAM" id="MobiDB-lite"/>
    </source>
</evidence>
<dbReference type="RefSeq" id="XP_009498397.1">
    <property type="nucleotide sequence ID" value="XM_009500122.1"/>
</dbReference>
<keyword evidence="3" id="KW-1185">Reference proteome</keyword>
<proteinExistence type="predicted"/>
<name>A0A058YZR5_FONAL</name>
<feature type="compositionally biased region" description="Basic and acidic residues" evidence="1">
    <location>
        <begin position="98"/>
        <end position="107"/>
    </location>
</feature>
<dbReference type="AlphaFoldDB" id="A0A058YZR5"/>
<feature type="compositionally biased region" description="Low complexity" evidence="1">
    <location>
        <begin position="75"/>
        <end position="93"/>
    </location>
</feature>
<organism evidence="2">
    <name type="scientific">Fonticula alba</name>
    <name type="common">Slime mold</name>
    <dbReference type="NCBI Taxonomy" id="691883"/>
    <lineage>
        <taxon>Eukaryota</taxon>
        <taxon>Rotosphaerida</taxon>
        <taxon>Fonticulaceae</taxon>
        <taxon>Fonticula</taxon>
    </lineage>
</organism>